<protein>
    <submittedName>
        <fullName evidence="1">Short-chain dehydrogenase</fullName>
    </submittedName>
</protein>
<dbReference type="InterPro" id="IPR051468">
    <property type="entry name" value="Fungal_SecMetab_SDRs"/>
</dbReference>
<dbReference type="AlphaFoldDB" id="A0A2T1FLD3"/>
<dbReference type="PANTHER" id="PTHR43544:SF2">
    <property type="entry name" value="OXIDOREDUCTASE"/>
    <property type="match status" value="1"/>
</dbReference>
<dbReference type="Pfam" id="PF13561">
    <property type="entry name" value="adh_short_C2"/>
    <property type="match status" value="1"/>
</dbReference>
<dbReference type="InterPro" id="IPR036291">
    <property type="entry name" value="NAD(P)-bd_dom_sf"/>
</dbReference>
<evidence type="ECO:0000313" key="1">
    <source>
        <dbReference type="EMBL" id="PSB45755.1"/>
    </source>
</evidence>
<dbReference type="CDD" id="cd05233">
    <property type="entry name" value="SDR_c"/>
    <property type="match status" value="1"/>
</dbReference>
<evidence type="ECO:0000313" key="2">
    <source>
        <dbReference type="Proteomes" id="UP000238937"/>
    </source>
</evidence>
<dbReference type="Pfam" id="PF00106">
    <property type="entry name" value="adh_short"/>
    <property type="match status" value="1"/>
</dbReference>
<dbReference type="EMBL" id="PVWO01000493">
    <property type="protein sequence ID" value="PSB45755.1"/>
    <property type="molecule type" value="Genomic_DNA"/>
</dbReference>
<dbReference type="Gene3D" id="3.40.50.720">
    <property type="entry name" value="NAD(P)-binding Rossmann-like Domain"/>
    <property type="match status" value="2"/>
</dbReference>
<gene>
    <name evidence="1" type="ORF">C7B77_25070</name>
</gene>
<comment type="caution">
    <text evidence="1">The sequence shown here is derived from an EMBL/GenBank/DDBJ whole genome shotgun (WGS) entry which is preliminary data.</text>
</comment>
<name>A0A2T1FLD3_9CYAN</name>
<keyword evidence="2" id="KW-1185">Reference proteome</keyword>
<reference evidence="1 2" key="1">
    <citation type="submission" date="2018-03" db="EMBL/GenBank/DDBJ databases">
        <title>The ancient ancestry and fast evolution of plastids.</title>
        <authorList>
            <person name="Moore K.R."/>
            <person name="Magnabosco C."/>
            <person name="Momper L."/>
            <person name="Gold D.A."/>
            <person name="Bosak T."/>
            <person name="Fournier G.P."/>
        </authorList>
    </citation>
    <scope>NUCLEOTIDE SEQUENCE [LARGE SCALE GENOMIC DNA]</scope>
    <source>
        <strain evidence="1 2">CCALA 037</strain>
    </source>
</reference>
<sequence>MSNKSPRCVVCKQIFNDRHWYYHQLCQACGEFNYQKQQATADLSGKIAVVTGARVNIGYGVCLRLLRSGARVITTTRFPHHAAQKYSQEIDFEQWRNRLQIYPLDLRDLARVEAFTHYIDGVYPHLDIIVNNAAQTIRRPPAYYRHLIELESQPIAQLAAQLQPLIISPEASLDRSQTNALNPTPNLVSIAPGDLVANLSQIPMLPEDEVDPALFPIDKYDRDGNQIDLRSVNSWLLRDDEISIVELLEVHVVNAIAPFVINSRLKGMMTRHQNMDKYIINVSSQEGRFNGVDKPWRHPHTNMAKAALNQMTRTCAKEYAKHRIFMNAVDPGWISFQHPHPIATEMIDRGTEPPFTIIDAAARICDPIWTGLNTGNNQFGRLFKDYQIIDW</sequence>
<proteinExistence type="predicted"/>
<dbReference type="PRINTS" id="PR00081">
    <property type="entry name" value="GDHRDH"/>
</dbReference>
<accession>A0A2T1FLD3</accession>
<dbReference type="SUPFAM" id="SSF51735">
    <property type="entry name" value="NAD(P)-binding Rossmann-fold domains"/>
    <property type="match status" value="1"/>
</dbReference>
<dbReference type="OrthoDB" id="56744at2"/>
<organism evidence="1 2">
    <name type="scientific">Chamaesiphon polymorphus CCALA 037</name>
    <dbReference type="NCBI Taxonomy" id="2107692"/>
    <lineage>
        <taxon>Bacteria</taxon>
        <taxon>Bacillati</taxon>
        <taxon>Cyanobacteriota</taxon>
        <taxon>Cyanophyceae</taxon>
        <taxon>Gomontiellales</taxon>
        <taxon>Chamaesiphonaceae</taxon>
        <taxon>Chamaesiphon</taxon>
    </lineage>
</organism>
<dbReference type="RefSeq" id="WP_106311365.1">
    <property type="nucleotide sequence ID" value="NZ_PVWO01000493.1"/>
</dbReference>
<dbReference type="GO" id="GO:0016491">
    <property type="term" value="F:oxidoreductase activity"/>
    <property type="evidence" value="ECO:0007669"/>
    <property type="project" value="TreeGrafter"/>
</dbReference>
<dbReference type="Proteomes" id="UP000238937">
    <property type="component" value="Unassembled WGS sequence"/>
</dbReference>
<dbReference type="GO" id="GO:0005737">
    <property type="term" value="C:cytoplasm"/>
    <property type="evidence" value="ECO:0007669"/>
    <property type="project" value="TreeGrafter"/>
</dbReference>
<dbReference type="InterPro" id="IPR002347">
    <property type="entry name" value="SDR_fam"/>
</dbReference>
<dbReference type="PANTHER" id="PTHR43544">
    <property type="entry name" value="SHORT-CHAIN DEHYDROGENASE/REDUCTASE"/>
    <property type="match status" value="1"/>
</dbReference>